<organism evidence="5 7">
    <name type="scientific">Porphyromonas crevioricanis</name>
    <dbReference type="NCBI Taxonomy" id="393921"/>
    <lineage>
        <taxon>Bacteria</taxon>
        <taxon>Pseudomonadati</taxon>
        <taxon>Bacteroidota</taxon>
        <taxon>Bacteroidia</taxon>
        <taxon>Bacteroidales</taxon>
        <taxon>Porphyromonadaceae</taxon>
        <taxon>Porphyromonas</taxon>
    </lineage>
</organism>
<dbReference type="EMBL" id="JQJC01000008">
    <property type="protein sequence ID" value="KGN96120.1"/>
    <property type="molecule type" value="Genomic_DNA"/>
</dbReference>
<dbReference type="GO" id="GO:0003677">
    <property type="term" value="F:DNA binding"/>
    <property type="evidence" value="ECO:0007669"/>
    <property type="project" value="UniProtKB-KW"/>
</dbReference>
<dbReference type="KEGG" id="pcre:NCTC12858_00461"/>
<dbReference type="Gene3D" id="1.10.287.100">
    <property type="match status" value="1"/>
</dbReference>
<keyword evidence="3" id="KW-0804">Transcription</keyword>
<evidence type="ECO:0000313" key="5">
    <source>
        <dbReference type="EMBL" id="KGN96120.1"/>
    </source>
</evidence>
<evidence type="ECO:0000313" key="6">
    <source>
        <dbReference type="EMBL" id="SQH72635.1"/>
    </source>
</evidence>
<evidence type="ECO:0000313" key="7">
    <source>
        <dbReference type="Proteomes" id="UP000030136"/>
    </source>
</evidence>
<dbReference type="InterPro" id="IPR036388">
    <property type="entry name" value="WH-like_DNA-bd_sf"/>
</dbReference>
<evidence type="ECO:0000256" key="2">
    <source>
        <dbReference type="ARBA" id="ARBA00023125"/>
    </source>
</evidence>
<dbReference type="PROSITE" id="PS50949">
    <property type="entry name" value="HTH_GNTR"/>
    <property type="match status" value="1"/>
</dbReference>
<dbReference type="STRING" id="393921.HQ45_05430"/>
<keyword evidence="1" id="KW-0805">Transcription regulation</keyword>
<dbReference type="EMBL" id="LS483447">
    <property type="protein sequence ID" value="SQH72635.1"/>
    <property type="molecule type" value="Genomic_DNA"/>
</dbReference>
<protein>
    <submittedName>
        <fullName evidence="5">GntR family transcriptional regulator</fullName>
    </submittedName>
    <submittedName>
        <fullName evidence="6">HTH-type transcriptional repressor yvoA</fullName>
    </submittedName>
</protein>
<dbReference type="InterPro" id="IPR000524">
    <property type="entry name" value="Tscrpt_reg_HTH_GntR"/>
</dbReference>
<evidence type="ECO:0000256" key="1">
    <source>
        <dbReference type="ARBA" id="ARBA00023015"/>
    </source>
</evidence>
<evidence type="ECO:0000313" key="8">
    <source>
        <dbReference type="Proteomes" id="UP000249300"/>
    </source>
</evidence>
<feature type="domain" description="HTH gntR-type" evidence="4">
    <location>
        <begin position="9"/>
        <end position="77"/>
    </location>
</feature>
<name>A0A0A2G184_9PORP</name>
<dbReference type="PANTHER" id="PTHR38445">
    <property type="entry name" value="HTH-TYPE TRANSCRIPTIONAL REPRESSOR YTRA"/>
    <property type="match status" value="1"/>
</dbReference>
<dbReference type="CDD" id="cd07377">
    <property type="entry name" value="WHTH_GntR"/>
    <property type="match status" value="1"/>
</dbReference>
<keyword evidence="8" id="KW-1185">Reference proteome</keyword>
<sequence length="124" mass="14367">MNINDIQRFSIFTRIAELVKDRIMLGEYQVNERIPSVRELASEMQVNPNTVVRAFDRLVLAGIIYPKRGMGFFVSEQAAERIAADRRKAFEEEVLPAIFGEMEQLGVSMEEVLEIFRIYKNSKH</sequence>
<dbReference type="PANTHER" id="PTHR38445:SF10">
    <property type="entry name" value="GNTR-FAMILY TRANSCRIPTIONAL REGULATOR"/>
    <property type="match status" value="1"/>
</dbReference>
<dbReference type="RefSeq" id="WP_023938208.1">
    <property type="nucleotide sequence ID" value="NZ_FUXH01000019.1"/>
</dbReference>
<keyword evidence="2" id="KW-0238">DNA-binding</keyword>
<evidence type="ECO:0000259" key="4">
    <source>
        <dbReference type="PROSITE" id="PS50949"/>
    </source>
</evidence>
<dbReference type="OrthoDB" id="362473at2"/>
<dbReference type="Gene3D" id="1.10.10.10">
    <property type="entry name" value="Winged helix-like DNA-binding domain superfamily/Winged helix DNA-binding domain"/>
    <property type="match status" value="1"/>
</dbReference>
<dbReference type="SMART" id="SM00345">
    <property type="entry name" value="HTH_GNTR"/>
    <property type="match status" value="1"/>
</dbReference>
<reference evidence="5 7" key="1">
    <citation type="submission" date="2014-08" db="EMBL/GenBank/DDBJ databases">
        <title>Porphyromonas crevioricanis strain:COT-253_OH1447 Genome sequencing.</title>
        <authorList>
            <person name="Wallis C."/>
            <person name="Deusch O."/>
            <person name="O'Flynn C."/>
            <person name="Davis I."/>
            <person name="Jospin G."/>
            <person name="Darling A.E."/>
            <person name="Coil D.A."/>
            <person name="Alexiev A."/>
            <person name="Horsfall A."/>
            <person name="Kirkwood N."/>
            <person name="Harris S."/>
            <person name="Eisen J.A."/>
        </authorList>
    </citation>
    <scope>NUCLEOTIDE SEQUENCE [LARGE SCALE GENOMIC DNA]</scope>
    <source>
        <strain evidence="7">COT-253 OH1447</strain>
        <strain evidence="5">COT-253_OH1447</strain>
    </source>
</reference>
<gene>
    <name evidence="6" type="primary">yvoA</name>
    <name evidence="5" type="ORF">HQ38_02070</name>
    <name evidence="6" type="ORF">NCTC12858_00461</name>
</gene>
<dbReference type="Proteomes" id="UP000030136">
    <property type="component" value="Unassembled WGS sequence"/>
</dbReference>
<dbReference type="SUPFAM" id="SSF46785">
    <property type="entry name" value="Winged helix' DNA-binding domain"/>
    <property type="match status" value="1"/>
</dbReference>
<evidence type="ECO:0000256" key="3">
    <source>
        <dbReference type="ARBA" id="ARBA00023163"/>
    </source>
</evidence>
<proteinExistence type="predicted"/>
<reference evidence="6 8" key="2">
    <citation type="submission" date="2018-06" db="EMBL/GenBank/DDBJ databases">
        <authorList>
            <consortium name="Pathogen Informatics"/>
            <person name="Doyle S."/>
        </authorList>
    </citation>
    <scope>NUCLEOTIDE SEQUENCE [LARGE SCALE GENOMIC DNA]</scope>
    <source>
        <strain evidence="6 8">NCTC12858</strain>
    </source>
</reference>
<dbReference type="Pfam" id="PF00392">
    <property type="entry name" value="GntR"/>
    <property type="match status" value="1"/>
</dbReference>
<dbReference type="InterPro" id="IPR036390">
    <property type="entry name" value="WH_DNA-bd_sf"/>
</dbReference>
<accession>A0A0A2G184</accession>
<dbReference type="Proteomes" id="UP000249300">
    <property type="component" value="Chromosome 1"/>
</dbReference>
<dbReference type="AlphaFoldDB" id="A0A0A2G184"/>
<dbReference type="eggNOG" id="COG1725">
    <property type="taxonomic scope" value="Bacteria"/>
</dbReference>
<dbReference type="GO" id="GO:0003700">
    <property type="term" value="F:DNA-binding transcription factor activity"/>
    <property type="evidence" value="ECO:0007669"/>
    <property type="project" value="InterPro"/>
</dbReference>